<dbReference type="PaxDb" id="29760-VIT_19s0027g00800.t01"/>
<dbReference type="Proteomes" id="UP000009183">
    <property type="component" value="Chromosome 19"/>
</dbReference>
<sequence length="33" mass="3987">MSFWGKLIIYDKDDELQENDSKFLQNGTMQYQT</sequence>
<dbReference type="EMBL" id="FN595234">
    <property type="protein sequence ID" value="CCB47224.1"/>
    <property type="molecule type" value="Genomic_DNA"/>
</dbReference>
<proteinExistence type="predicted"/>
<evidence type="ECO:0000313" key="2">
    <source>
        <dbReference type="Proteomes" id="UP000009183"/>
    </source>
</evidence>
<organism evidence="1 2">
    <name type="scientific">Vitis vinifera</name>
    <name type="common">Grape</name>
    <dbReference type="NCBI Taxonomy" id="29760"/>
    <lineage>
        <taxon>Eukaryota</taxon>
        <taxon>Viridiplantae</taxon>
        <taxon>Streptophyta</taxon>
        <taxon>Embryophyta</taxon>
        <taxon>Tracheophyta</taxon>
        <taxon>Spermatophyta</taxon>
        <taxon>Magnoliopsida</taxon>
        <taxon>eudicotyledons</taxon>
        <taxon>Gunneridae</taxon>
        <taxon>Pentapetalae</taxon>
        <taxon>rosids</taxon>
        <taxon>Vitales</taxon>
        <taxon>Vitaceae</taxon>
        <taxon>Viteae</taxon>
        <taxon>Vitis</taxon>
    </lineage>
</organism>
<evidence type="ECO:0000313" key="1">
    <source>
        <dbReference type="EMBL" id="CCB47224.1"/>
    </source>
</evidence>
<accession>F6H4T5</accession>
<name>F6H4T5_VITVI</name>
<reference evidence="2" key="1">
    <citation type="journal article" date="2007" name="Nature">
        <title>The grapevine genome sequence suggests ancestral hexaploidization in major angiosperm phyla.</title>
        <authorList>
            <consortium name="The French-Italian Public Consortium for Grapevine Genome Characterization."/>
            <person name="Jaillon O."/>
            <person name="Aury J.-M."/>
            <person name="Noel B."/>
            <person name="Policriti A."/>
            <person name="Clepet C."/>
            <person name="Casagrande A."/>
            <person name="Choisne N."/>
            <person name="Aubourg S."/>
            <person name="Vitulo N."/>
            <person name="Jubin C."/>
            <person name="Vezzi A."/>
            <person name="Legeai F."/>
            <person name="Hugueney P."/>
            <person name="Dasilva C."/>
            <person name="Horner D."/>
            <person name="Mica E."/>
            <person name="Jublot D."/>
            <person name="Poulain J."/>
            <person name="Bruyere C."/>
            <person name="Billault A."/>
            <person name="Segurens B."/>
            <person name="Gouyvenoux M."/>
            <person name="Ugarte E."/>
            <person name="Cattonaro F."/>
            <person name="Anthouard V."/>
            <person name="Vico V."/>
            <person name="Del Fabbro C."/>
            <person name="Alaux M."/>
            <person name="Di Gaspero G."/>
            <person name="Dumas V."/>
            <person name="Felice N."/>
            <person name="Paillard S."/>
            <person name="Juman I."/>
            <person name="Moroldo M."/>
            <person name="Scalabrin S."/>
            <person name="Canaguier A."/>
            <person name="Le Clainche I."/>
            <person name="Malacrida G."/>
            <person name="Durand E."/>
            <person name="Pesole G."/>
            <person name="Laucou V."/>
            <person name="Chatelet P."/>
            <person name="Merdinoglu D."/>
            <person name="Delledonne M."/>
            <person name="Pezzotti M."/>
            <person name="Lecharny A."/>
            <person name="Scarpelli C."/>
            <person name="Artiguenave F."/>
            <person name="Pe M.E."/>
            <person name="Valle G."/>
            <person name="Morgante M."/>
            <person name="Caboche M."/>
            <person name="Adam-Blondon A.-F."/>
            <person name="Weissenbach J."/>
            <person name="Quetier F."/>
            <person name="Wincker P."/>
        </authorList>
    </citation>
    <scope>NUCLEOTIDE SEQUENCE [LARGE SCALE GENOMIC DNA]</scope>
    <source>
        <strain evidence="2">cv. Pinot noir / PN40024</strain>
    </source>
</reference>
<dbReference type="AlphaFoldDB" id="F6H4T5"/>
<gene>
    <name evidence="1" type="ordered locus">VIT_19s0027g00800</name>
</gene>
<dbReference type="HOGENOM" id="CLU_3385763_0_0_1"/>
<protein>
    <submittedName>
        <fullName evidence="1">Uncharacterized protein</fullName>
    </submittedName>
</protein>
<dbReference type="InParanoid" id="F6H4T5"/>
<keyword evidence="2" id="KW-1185">Reference proteome</keyword>